<keyword evidence="2" id="KW-1185">Reference proteome</keyword>
<organism evidence="1 2">
    <name type="scientific">Cyclotella cryptica</name>
    <dbReference type="NCBI Taxonomy" id="29204"/>
    <lineage>
        <taxon>Eukaryota</taxon>
        <taxon>Sar</taxon>
        <taxon>Stramenopiles</taxon>
        <taxon>Ochrophyta</taxon>
        <taxon>Bacillariophyta</taxon>
        <taxon>Coscinodiscophyceae</taxon>
        <taxon>Thalassiosirophycidae</taxon>
        <taxon>Stephanodiscales</taxon>
        <taxon>Stephanodiscaceae</taxon>
        <taxon>Cyclotella</taxon>
    </lineage>
</organism>
<comment type="caution">
    <text evidence="1">The sequence shown here is derived from an EMBL/GenBank/DDBJ whole genome shotgun (WGS) entry which is preliminary data.</text>
</comment>
<accession>A0ABD3QG08</accession>
<name>A0ABD3QG08_9STRA</name>
<dbReference type="Proteomes" id="UP001516023">
    <property type="component" value="Unassembled WGS sequence"/>
</dbReference>
<sequence length="89" mass="10027">MENPPLQSPVEHAEPTSDPLLDLANYLDAVTYFSLLQNHASTPTGRQVQIMKSKPKSKVPASRKNECNIVSSYSKRLCDRHLHQTLLKL</sequence>
<proteinExistence type="predicted"/>
<protein>
    <submittedName>
        <fullName evidence="1">Uncharacterized protein</fullName>
    </submittedName>
</protein>
<reference evidence="1 2" key="1">
    <citation type="journal article" date="2020" name="G3 (Bethesda)">
        <title>Improved Reference Genome for Cyclotella cryptica CCMP332, a Model for Cell Wall Morphogenesis, Salinity Adaptation, and Lipid Production in Diatoms (Bacillariophyta).</title>
        <authorList>
            <person name="Roberts W.R."/>
            <person name="Downey K.M."/>
            <person name="Ruck E.C."/>
            <person name="Traller J.C."/>
            <person name="Alverson A.J."/>
        </authorList>
    </citation>
    <scope>NUCLEOTIDE SEQUENCE [LARGE SCALE GENOMIC DNA]</scope>
    <source>
        <strain evidence="1 2">CCMP332</strain>
    </source>
</reference>
<evidence type="ECO:0000313" key="2">
    <source>
        <dbReference type="Proteomes" id="UP001516023"/>
    </source>
</evidence>
<dbReference type="EMBL" id="JABMIG020000044">
    <property type="protein sequence ID" value="KAL3798721.1"/>
    <property type="molecule type" value="Genomic_DNA"/>
</dbReference>
<gene>
    <name evidence="1" type="ORF">HJC23_004472</name>
</gene>
<dbReference type="AlphaFoldDB" id="A0ABD3QG08"/>
<evidence type="ECO:0000313" key="1">
    <source>
        <dbReference type="EMBL" id="KAL3798721.1"/>
    </source>
</evidence>